<evidence type="ECO:0000313" key="11">
    <source>
        <dbReference type="EMBL" id="CAG12631.1"/>
    </source>
</evidence>
<organism evidence="11">
    <name type="scientific">Tetraodon nigroviridis</name>
    <name type="common">Spotted green pufferfish</name>
    <name type="synonym">Chelonodon nigroviridis</name>
    <dbReference type="NCBI Taxonomy" id="99883"/>
    <lineage>
        <taxon>Eukaryota</taxon>
        <taxon>Metazoa</taxon>
        <taxon>Chordata</taxon>
        <taxon>Craniata</taxon>
        <taxon>Vertebrata</taxon>
        <taxon>Euteleostomi</taxon>
        <taxon>Actinopterygii</taxon>
        <taxon>Neopterygii</taxon>
        <taxon>Teleostei</taxon>
        <taxon>Neoteleostei</taxon>
        <taxon>Acanthomorphata</taxon>
        <taxon>Eupercaria</taxon>
        <taxon>Tetraodontiformes</taxon>
        <taxon>Tetradontoidea</taxon>
        <taxon>Tetraodontidae</taxon>
        <taxon>Tetraodon</taxon>
    </lineage>
</organism>
<dbReference type="PANTHER" id="PTHR11977">
    <property type="entry name" value="VILLIN"/>
    <property type="match status" value="1"/>
</dbReference>
<dbReference type="GO" id="GO:0005737">
    <property type="term" value="C:cytoplasm"/>
    <property type="evidence" value="ECO:0007669"/>
    <property type="project" value="TreeGrafter"/>
</dbReference>
<reference evidence="11" key="1">
    <citation type="journal article" date="2004" name="Nature">
        <title>Genome duplication in the teleost fish Tetraodon nigroviridis reveals the early vertebrate proto-karyotype.</title>
        <authorList>
            <person name="Jaillon O."/>
            <person name="Aury J.-M."/>
            <person name="Brunet F."/>
            <person name="Petit J.-L."/>
            <person name="Stange-Thomann N."/>
            <person name="Mauceli E."/>
            <person name="Bouneau L."/>
            <person name="Fischer C."/>
            <person name="Ozouf-Costaz C."/>
            <person name="Bernot A."/>
            <person name="Nicaud S."/>
            <person name="Jaffe D."/>
            <person name="Fisher S."/>
            <person name="Lutfalla G."/>
            <person name="Dossat C."/>
            <person name="Segurens B."/>
            <person name="Dasilva C."/>
            <person name="Salanoubat M."/>
            <person name="Levy M."/>
            <person name="Boudet N."/>
            <person name="Castellano S."/>
            <person name="Anthouard V."/>
            <person name="Jubin C."/>
            <person name="Castelli V."/>
            <person name="Katinka M."/>
            <person name="Vacherie B."/>
            <person name="Biemont C."/>
            <person name="Skalli Z."/>
            <person name="Cattolico L."/>
            <person name="Poulain J."/>
            <person name="De Berardinis V."/>
            <person name="Cruaud C."/>
            <person name="Duprat S."/>
            <person name="Brottier P."/>
            <person name="Coutanceau J.-P."/>
            <person name="Gouzy J."/>
            <person name="Parra G."/>
            <person name="Lardier G."/>
            <person name="Chapple C."/>
            <person name="McKernan K.J."/>
            <person name="McEwan P."/>
            <person name="Bosak S."/>
            <person name="Kellis M."/>
            <person name="Volff J.-N."/>
            <person name="Guigo R."/>
            <person name="Zody M.C."/>
            <person name="Mesirov J."/>
            <person name="Lindblad-Toh K."/>
            <person name="Birren B."/>
            <person name="Nusbaum C."/>
            <person name="Kahn D."/>
            <person name="Robinson-Rechavi M."/>
            <person name="Laudet V."/>
            <person name="Schachter V."/>
            <person name="Quetier F."/>
            <person name="Saurin W."/>
            <person name="Scarpelli C."/>
            <person name="Wincker P."/>
            <person name="Lander E.S."/>
            <person name="Weissenbach J."/>
            <person name="Roest Crollius H."/>
        </authorList>
    </citation>
    <scope>NUCLEOTIDE SEQUENCE [LARGE SCALE GENOMIC DNA]</scope>
</reference>
<dbReference type="Pfam" id="PF00626">
    <property type="entry name" value="Gelsolin"/>
    <property type="match status" value="1"/>
</dbReference>
<protein>
    <submittedName>
        <fullName evidence="11">(spotted green pufferfish) hypothetical protein</fullName>
    </submittedName>
</protein>
<dbReference type="InterPro" id="IPR007122">
    <property type="entry name" value="Villin/Gelsolin"/>
</dbReference>
<keyword evidence="7" id="KW-0009">Actin-binding</keyword>
<dbReference type="GO" id="GO:0015629">
    <property type="term" value="C:actin cytoskeleton"/>
    <property type="evidence" value="ECO:0007669"/>
    <property type="project" value="TreeGrafter"/>
</dbReference>
<dbReference type="PROSITE" id="PS51089">
    <property type="entry name" value="HP"/>
    <property type="match status" value="1"/>
</dbReference>
<feature type="region of interest" description="Disordered" evidence="9">
    <location>
        <begin position="38"/>
        <end position="78"/>
    </location>
</feature>
<dbReference type="OrthoDB" id="28894at2759"/>
<evidence type="ECO:0000256" key="1">
    <source>
        <dbReference type="ARBA" id="ARBA00004170"/>
    </source>
</evidence>
<name>Q4RG51_TETNG</name>
<dbReference type="GO" id="GO:0008154">
    <property type="term" value="P:actin polymerization or depolymerization"/>
    <property type="evidence" value="ECO:0007669"/>
    <property type="project" value="TreeGrafter"/>
</dbReference>
<dbReference type="KEGG" id="tng:GSTEN00035012G001"/>
<dbReference type="Pfam" id="PF02209">
    <property type="entry name" value="VHP"/>
    <property type="match status" value="1"/>
</dbReference>
<dbReference type="AlphaFoldDB" id="Q4RG51"/>
<dbReference type="FunFam" id="1.10.950.10:FF:000003">
    <property type="entry name" value="supervillin isoform X2"/>
    <property type="match status" value="1"/>
</dbReference>
<keyword evidence="6" id="KW-0472">Membrane</keyword>
<dbReference type="CDD" id="cd11289">
    <property type="entry name" value="gelsolin_S2_like"/>
    <property type="match status" value="1"/>
</dbReference>
<reference evidence="11" key="2">
    <citation type="submission" date="2004-02" db="EMBL/GenBank/DDBJ databases">
        <authorList>
            <consortium name="Genoscope"/>
            <consortium name="Whitehead Institute Centre for Genome Research"/>
        </authorList>
    </citation>
    <scope>NUCLEOTIDE SEQUENCE</scope>
</reference>
<keyword evidence="8" id="KW-0206">Cytoskeleton</keyword>
<keyword evidence="5" id="KW-0677">Repeat</keyword>
<dbReference type="SMART" id="SM00153">
    <property type="entry name" value="VHP"/>
    <property type="match status" value="1"/>
</dbReference>
<comment type="similarity">
    <text evidence="3">Belongs to the villin/gelsolin family.</text>
</comment>
<dbReference type="CDD" id="cd11293">
    <property type="entry name" value="gelsolin_S4_like"/>
    <property type="match status" value="1"/>
</dbReference>
<dbReference type="GO" id="GO:0016020">
    <property type="term" value="C:membrane"/>
    <property type="evidence" value="ECO:0007669"/>
    <property type="project" value="UniProtKB-SubCell"/>
</dbReference>
<dbReference type="SUPFAM" id="SSF47050">
    <property type="entry name" value="VHP, Villin headpiece domain"/>
    <property type="match status" value="1"/>
</dbReference>
<dbReference type="InterPro" id="IPR029006">
    <property type="entry name" value="ADF-H/Gelsolin-like_dom_sf"/>
</dbReference>
<proteinExistence type="inferred from homology"/>
<dbReference type="EMBL" id="CAAE01015106">
    <property type="protein sequence ID" value="CAG12631.1"/>
    <property type="molecule type" value="Genomic_DNA"/>
</dbReference>
<evidence type="ECO:0000256" key="4">
    <source>
        <dbReference type="ARBA" id="ARBA00022490"/>
    </source>
</evidence>
<sequence>MSLDERMKIFKDKEEQWKNKGKGAANDSVQFTVAGRMAKKGLMSDSGKEESPPVSLKRSAATPVKPHEEISSRSSLKVEGDKRLDKLESFLDKLHNKGGSTSKPSTIEVTTEMEKEVMTLDDEETFGNFYKTVSPSTLQESAVIMTEDDLSQIQSHTPTLTSTVAEHKRAVRPARRNQGSRNPLRALAARNDIRQVYTEQRLNVASVESKRIQAERMAKHSRSNLADVALAGLASKENFRKVSLRSVKSTEVMTNNSSLPFNKLMLIRIKGRRHVQVRLVEPTARSLNSGDCFLLITPKNCFMWSGEFANVIEKAKASEMASFVQTKRDLGCKAPQVTVLEEGINTDSRWATEFWSLLGGKAQYRGAGEPDEDEVYESGVLDSNGVYRLQGDKLVPHEEAWASIPSVSLLDSKEVLVFDFGSEVYVWHGKDVPLGDRKVAVKLGKQLYSSSYDYSSCRVNPLDASCTNTDVPQKGEGRPSWTLFGRLSEHNETSLFKEKFLDWAERKKEEKRLSFDLDLQPCDTKALLDGEPGPVKTVLEGVDIQRGYGTVRADDGRQAQLTTVSVEAWHIREHCEEELPQESVGQLHEGDAYIVRWTYSITTLVGRRQKPGELSSSTPGRERTACFFWQGRHSSISEKGTSALMTVELGSHRGSQVGVRSAGQSRLRLGHARSLGSPVSTVLPGSVLVSEGKEPPCFLQLFQGGLIVHKGSREDGASQTAGWRLFCVRGEVEAEASLVEVDCQRSSLRSRASLVLLNAQKSLVYLWHGCKAHASARQVAKRAADRIQERRPSELGLRSSSSVTVEVVEEGSEPAELTEALGSRDNKAYDCMLQGMCPPSHQRLASAPRAHGSPASSTDPGKYNYTPRLFHLSASSGLFEAQEKLYPARVPEGIMAMPFLQENLYSAQQPALFMLDNRMEVYLWQGWQPEDTECTGSAKIRWNNERKCAMETVLQYCREKNPRRPPLAYLVLAGCEPLTFTNIFPHWEKDSRLTSKVGKNTSASDSKNKVALVKEALSKLSRQQYSVEELTRKPLPEGVDPLRLEDYLSDQDFRNLLQMSRVEFNALPTWKQKNLKKSKGLF</sequence>
<dbReference type="PANTHER" id="PTHR11977:SF87">
    <property type="entry name" value="SUPERVILLIN ISOFORM X1"/>
    <property type="match status" value="1"/>
</dbReference>
<dbReference type="SUPFAM" id="SSF55753">
    <property type="entry name" value="Actin depolymerizing proteins"/>
    <property type="match status" value="5"/>
</dbReference>
<dbReference type="InterPro" id="IPR007123">
    <property type="entry name" value="Gelsolin-like_dom"/>
</dbReference>
<feature type="compositionally biased region" description="Basic and acidic residues" evidence="9">
    <location>
        <begin position="65"/>
        <end position="78"/>
    </location>
</feature>
<dbReference type="InterPro" id="IPR036886">
    <property type="entry name" value="Villin_headpiece_dom_sf"/>
</dbReference>
<gene>
    <name evidence="11" type="ORF">GSTENG00035012001</name>
</gene>
<dbReference type="GO" id="GO:0005546">
    <property type="term" value="F:phosphatidylinositol-4,5-bisphosphate binding"/>
    <property type="evidence" value="ECO:0007669"/>
    <property type="project" value="TreeGrafter"/>
</dbReference>
<feature type="domain" description="HP" evidence="10">
    <location>
        <begin position="1019"/>
        <end position="1082"/>
    </location>
</feature>
<dbReference type="Gene3D" id="1.10.950.10">
    <property type="entry name" value="Villin headpiece domain"/>
    <property type="match status" value="1"/>
</dbReference>
<dbReference type="GO" id="GO:0051016">
    <property type="term" value="P:barbed-end actin filament capping"/>
    <property type="evidence" value="ECO:0007669"/>
    <property type="project" value="TreeGrafter"/>
</dbReference>
<evidence type="ECO:0000256" key="7">
    <source>
        <dbReference type="ARBA" id="ARBA00023203"/>
    </source>
</evidence>
<comment type="subcellular location">
    <subcellularLocation>
        <location evidence="2">Cytoplasm</location>
        <location evidence="2">Cytoskeleton</location>
    </subcellularLocation>
    <subcellularLocation>
        <location evidence="1">Membrane</location>
        <topology evidence="1">Peripheral membrane protein</topology>
    </subcellularLocation>
</comment>
<keyword evidence="4" id="KW-0963">Cytoplasm</keyword>
<evidence type="ECO:0000256" key="9">
    <source>
        <dbReference type="SAM" id="MobiDB-lite"/>
    </source>
</evidence>
<dbReference type="GO" id="GO:0051014">
    <property type="term" value="P:actin filament severing"/>
    <property type="evidence" value="ECO:0007669"/>
    <property type="project" value="TreeGrafter"/>
</dbReference>
<evidence type="ECO:0000256" key="2">
    <source>
        <dbReference type="ARBA" id="ARBA00004245"/>
    </source>
</evidence>
<dbReference type="Gene3D" id="3.40.20.10">
    <property type="entry name" value="Severin"/>
    <property type="match status" value="5"/>
</dbReference>
<accession>Q4RG51</accession>
<dbReference type="InterPro" id="IPR003128">
    <property type="entry name" value="Villin_headpiece"/>
</dbReference>
<dbReference type="SMART" id="SM00262">
    <property type="entry name" value="GEL"/>
    <property type="match status" value="4"/>
</dbReference>
<evidence type="ECO:0000256" key="8">
    <source>
        <dbReference type="ARBA" id="ARBA00023212"/>
    </source>
</evidence>
<dbReference type="GO" id="GO:0051015">
    <property type="term" value="F:actin filament binding"/>
    <property type="evidence" value="ECO:0007669"/>
    <property type="project" value="InterPro"/>
</dbReference>
<evidence type="ECO:0000256" key="5">
    <source>
        <dbReference type="ARBA" id="ARBA00022737"/>
    </source>
</evidence>
<evidence type="ECO:0000259" key="10">
    <source>
        <dbReference type="PROSITE" id="PS51089"/>
    </source>
</evidence>
<evidence type="ECO:0000256" key="3">
    <source>
        <dbReference type="ARBA" id="ARBA00008418"/>
    </source>
</evidence>
<comment type="caution">
    <text evidence="11">The sequence shown here is derived from an EMBL/GenBank/DDBJ whole genome shotgun (WGS) entry which is preliminary data.</text>
</comment>
<evidence type="ECO:0000256" key="6">
    <source>
        <dbReference type="ARBA" id="ARBA00023136"/>
    </source>
</evidence>